<name>A0ABV0QV38_9TELE</name>
<proteinExistence type="predicted"/>
<protein>
    <submittedName>
        <fullName evidence="1">Uncharacterized protein</fullName>
    </submittedName>
</protein>
<accession>A0ABV0QV38</accession>
<evidence type="ECO:0000313" key="2">
    <source>
        <dbReference type="Proteomes" id="UP001434883"/>
    </source>
</evidence>
<evidence type="ECO:0000313" key="1">
    <source>
        <dbReference type="EMBL" id="MEQ2199675.1"/>
    </source>
</evidence>
<comment type="caution">
    <text evidence="1">The sequence shown here is derived from an EMBL/GenBank/DDBJ whole genome shotgun (WGS) entry which is preliminary data.</text>
</comment>
<sequence>MGGVALSTVTVCIFLPPKICPNNQIYLSWQSVVAFSLSQLTDSVQQNVEEGECIAAPCFNIVMLKHGAAMQNIMSKKFSSFETNFSNGPCPISTTFNFSECC</sequence>
<gene>
    <name evidence="1" type="ORF">XENOCAPTIV_007986</name>
</gene>
<keyword evidence="2" id="KW-1185">Reference proteome</keyword>
<dbReference type="Proteomes" id="UP001434883">
    <property type="component" value="Unassembled WGS sequence"/>
</dbReference>
<organism evidence="1 2">
    <name type="scientific">Xenoophorus captivus</name>
    <dbReference type="NCBI Taxonomy" id="1517983"/>
    <lineage>
        <taxon>Eukaryota</taxon>
        <taxon>Metazoa</taxon>
        <taxon>Chordata</taxon>
        <taxon>Craniata</taxon>
        <taxon>Vertebrata</taxon>
        <taxon>Euteleostomi</taxon>
        <taxon>Actinopterygii</taxon>
        <taxon>Neopterygii</taxon>
        <taxon>Teleostei</taxon>
        <taxon>Neoteleostei</taxon>
        <taxon>Acanthomorphata</taxon>
        <taxon>Ovalentaria</taxon>
        <taxon>Atherinomorphae</taxon>
        <taxon>Cyprinodontiformes</taxon>
        <taxon>Goodeidae</taxon>
        <taxon>Xenoophorus</taxon>
    </lineage>
</organism>
<reference evidence="1 2" key="1">
    <citation type="submission" date="2021-06" db="EMBL/GenBank/DDBJ databases">
        <authorList>
            <person name="Palmer J.M."/>
        </authorList>
    </citation>
    <scope>NUCLEOTIDE SEQUENCE [LARGE SCALE GENOMIC DNA]</scope>
    <source>
        <strain evidence="1 2">XC_2019</strain>
        <tissue evidence="1">Muscle</tissue>
    </source>
</reference>
<dbReference type="EMBL" id="JAHRIN010025400">
    <property type="protein sequence ID" value="MEQ2199675.1"/>
    <property type="molecule type" value="Genomic_DNA"/>
</dbReference>